<protein>
    <submittedName>
        <fullName evidence="2">Uncharacterized protein</fullName>
    </submittedName>
</protein>
<organism evidence="2 3">
    <name type="scientific">Terrabacter terrae</name>
    <dbReference type="NCBI Taxonomy" id="318434"/>
    <lineage>
        <taxon>Bacteria</taxon>
        <taxon>Bacillati</taxon>
        <taxon>Actinomycetota</taxon>
        <taxon>Actinomycetes</taxon>
        <taxon>Micrococcales</taxon>
        <taxon>Intrasporangiaceae</taxon>
        <taxon>Terrabacter</taxon>
    </lineage>
</organism>
<accession>A0ABP5G2L0</accession>
<dbReference type="SUPFAM" id="SSF55961">
    <property type="entry name" value="Bet v1-like"/>
    <property type="match status" value="2"/>
</dbReference>
<name>A0ABP5G2L0_9MICO</name>
<dbReference type="Proteomes" id="UP001501285">
    <property type="component" value="Unassembled WGS sequence"/>
</dbReference>
<reference evidence="3" key="1">
    <citation type="journal article" date="2019" name="Int. J. Syst. Evol. Microbiol.">
        <title>The Global Catalogue of Microorganisms (GCM) 10K type strain sequencing project: providing services to taxonomists for standard genome sequencing and annotation.</title>
        <authorList>
            <consortium name="The Broad Institute Genomics Platform"/>
            <consortium name="The Broad Institute Genome Sequencing Center for Infectious Disease"/>
            <person name="Wu L."/>
            <person name="Ma J."/>
        </authorList>
    </citation>
    <scope>NUCLEOTIDE SEQUENCE [LARGE SCALE GENOMIC DNA]</scope>
    <source>
        <strain evidence="3">JCM 14283</strain>
    </source>
</reference>
<comment type="caution">
    <text evidence="2">The sequence shown here is derived from an EMBL/GenBank/DDBJ whole genome shotgun (WGS) entry which is preliminary data.</text>
</comment>
<dbReference type="InterPro" id="IPR023393">
    <property type="entry name" value="START-like_dom_sf"/>
</dbReference>
<evidence type="ECO:0000313" key="2">
    <source>
        <dbReference type="EMBL" id="GAA2036297.1"/>
    </source>
</evidence>
<gene>
    <name evidence="2" type="ORF">GCM10009740_29390</name>
</gene>
<feature type="compositionally biased region" description="Pro residues" evidence="1">
    <location>
        <begin position="364"/>
        <end position="395"/>
    </location>
</feature>
<feature type="region of interest" description="Disordered" evidence="1">
    <location>
        <begin position="350"/>
        <end position="417"/>
    </location>
</feature>
<dbReference type="Gene3D" id="3.30.530.20">
    <property type="match status" value="2"/>
</dbReference>
<evidence type="ECO:0000256" key="1">
    <source>
        <dbReference type="SAM" id="MobiDB-lite"/>
    </source>
</evidence>
<proteinExistence type="predicted"/>
<dbReference type="EMBL" id="BAAANB010000021">
    <property type="protein sequence ID" value="GAA2036297.1"/>
    <property type="molecule type" value="Genomic_DNA"/>
</dbReference>
<feature type="compositionally biased region" description="Low complexity" evidence="1">
    <location>
        <begin position="396"/>
        <end position="414"/>
    </location>
</feature>
<evidence type="ECO:0000313" key="3">
    <source>
        <dbReference type="Proteomes" id="UP001501285"/>
    </source>
</evidence>
<sequence length="449" mass="47005">MSLLRDLLGDRAGRRSEPAPAVVARDVGHRVFIERAPEDVWPHLVAPAPGGELGIDCVRVAPLPGPDGGAGSGGPAGRLPEFVGVWRRPNGRLWVGLSTVVDLEHGVRVVSRSEDGGADLSLTTTLEPLDGGCVVAQQLSGPAPTDPVAEFARAWMARALLGLKADVEGAPRGRTRDPVSEAPVEEVAGSGFLGRAVAKGGVPGVLPVHETASVDVAVLPERLWEVLGQPSSEQLLEPTLEQIVRLDLADEPGREHVLAVHRHPDGRRAVSVSMVVEATRATRIIERDLTSSHEADVVTTIEPCQLGSRLTETFTGWLPAGPGRVVDGSSVAALMRTRLAVVKNLAEAGAVPQRDPRTGFLPPGQAPDPRPGQVPQLPPPTGRPMPPSMPDPAPDSVPDSAADRVPASVPSSVLLPPPHVAAPAAGYDLGPWPTWGDGGFSAAADLLWW</sequence>
<keyword evidence="3" id="KW-1185">Reference proteome</keyword>
<dbReference type="RefSeq" id="WP_343992630.1">
    <property type="nucleotide sequence ID" value="NZ_BAAANB010000021.1"/>
</dbReference>